<keyword evidence="4 5" id="KW-0472">Membrane</keyword>
<feature type="transmembrane region" description="Helical" evidence="5">
    <location>
        <begin position="45"/>
        <end position="66"/>
    </location>
</feature>
<dbReference type="InterPro" id="IPR007829">
    <property type="entry name" value="TM2"/>
</dbReference>
<feature type="domain" description="TM2" evidence="6">
    <location>
        <begin position="19"/>
        <end position="64"/>
    </location>
</feature>
<dbReference type="RefSeq" id="WP_377966644.1">
    <property type="nucleotide sequence ID" value="NZ_JBHZOL010000089.1"/>
</dbReference>
<feature type="transmembrane region" description="Helical" evidence="5">
    <location>
        <begin position="21"/>
        <end position="39"/>
    </location>
</feature>
<protein>
    <submittedName>
        <fullName evidence="7">TM2 domain-containing protein</fullName>
    </submittedName>
</protein>
<evidence type="ECO:0000256" key="2">
    <source>
        <dbReference type="ARBA" id="ARBA00022692"/>
    </source>
</evidence>
<dbReference type="PANTHER" id="PTHR21016:SF25">
    <property type="entry name" value="TM2 DOMAIN-CONTAINING PROTEIN DDB_G0277895-RELATED"/>
    <property type="match status" value="1"/>
</dbReference>
<name>A0ABW6IHM5_9CYAN</name>
<evidence type="ECO:0000256" key="1">
    <source>
        <dbReference type="ARBA" id="ARBA00004141"/>
    </source>
</evidence>
<gene>
    <name evidence="7" type="ORF">ACFVKH_15440</name>
</gene>
<evidence type="ECO:0000256" key="5">
    <source>
        <dbReference type="SAM" id="Phobius"/>
    </source>
</evidence>
<accession>A0ABW6IHM5</accession>
<evidence type="ECO:0000256" key="3">
    <source>
        <dbReference type="ARBA" id="ARBA00022989"/>
    </source>
</evidence>
<dbReference type="PANTHER" id="PTHR21016">
    <property type="entry name" value="BETA-AMYLOID BINDING PROTEIN-RELATED"/>
    <property type="match status" value="1"/>
</dbReference>
<organism evidence="7 8">
    <name type="scientific">Almyronema epifaneia S1</name>
    <dbReference type="NCBI Taxonomy" id="2991925"/>
    <lineage>
        <taxon>Bacteria</taxon>
        <taxon>Bacillati</taxon>
        <taxon>Cyanobacteriota</taxon>
        <taxon>Cyanophyceae</taxon>
        <taxon>Nodosilineales</taxon>
        <taxon>Nodosilineaceae</taxon>
        <taxon>Almyronema</taxon>
        <taxon>Almyronema epifaneia</taxon>
    </lineage>
</organism>
<dbReference type="Pfam" id="PF05154">
    <property type="entry name" value="TM2"/>
    <property type="match status" value="1"/>
</dbReference>
<evidence type="ECO:0000313" key="8">
    <source>
        <dbReference type="Proteomes" id="UP001600165"/>
    </source>
</evidence>
<evidence type="ECO:0000313" key="7">
    <source>
        <dbReference type="EMBL" id="MFE4107686.1"/>
    </source>
</evidence>
<keyword evidence="8" id="KW-1185">Reference proteome</keyword>
<keyword evidence="2 5" id="KW-0812">Transmembrane</keyword>
<keyword evidence="3 5" id="KW-1133">Transmembrane helix</keyword>
<proteinExistence type="predicted"/>
<comment type="subcellular location">
    <subcellularLocation>
        <location evidence="1">Membrane</location>
        <topology evidence="1">Multi-pass membrane protein</topology>
    </subcellularLocation>
</comment>
<dbReference type="Proteomes" id="UP001600165">
    <property type="component" value="Unassembled WGS sequence"/>
</dbReference>
<sequence length="167" mass="17837">MAHPHSLTPSPQSSQRTAISYLFWLATFLGFAGLHRLYNGKITSGLLWLFTWGLFGFGQAVDLFLIPGMAREKASKDSDRFLATGHYSGQSGLLDAVSPATPQALTIQLLQIAQTQGGQITVPQAVLATGADFGEVESALKNLMKSGYAHIDNDPDSGVVVYSIPGL</sequence>
<reference evidence="7 8" key="1">
    <citation type="submission" date="2024-10" db="EMBL/GenBank/DDBJ databases">
        <authorList>
            <person name="Ratan Roy A."/>
            <person name="Morales Sandoval P.H."/>
            <person name="De Los Santos Villalobos S."/>
            <person name="Chakraborty S."/>
            <person name="Mukherjee J."/>
        </authorList>
    </citation>
    <scope>NUCLEOTIDE SEQUENCE [LARGE SCALE GENOMIC DNA]</scope>
    <source>
        <strain evidence="7 8">S1</strain>
    </source>
</reference>
<dbReference type="InterPro" id="IPR050932">
    <property type="entry name" value="TM2D1-3-like"/>
</dbReference>
<evidence type="ECO:0000256" key="4">
    <source>
        <dbReference type="ARBA" id="ARBA00023136"/>
    </source>
</evidence>
<dbReference type="EMBL" id="JBHZOL010000089">
    <property type="protein sequence ID" value="MFE4107686.1"/>
    <property type="molecule type" value="Genomic_DNA"/>
</dbReference>
<comment type="caution">
    <text evidence="7">The sequence shown here is derived from an EMBL/GenBank/DDBJ whole genome shotgun (WGS) entry which is preliminary data.</text>
</comment>
<evidence type="ECO:0000259" key="6">
    <source>
        <dbReference type="Pfam" id="PF05154"/>
    </source>
</evidence>